<organism evidence="10 11">
    <name type="scientific">Phakopsora pachyrhizi</name>
    <name type="common">Asian soybean rust disease fungus</name>
    <dbReference type="NCBI Taxonomy" id="170000"/>
    <lineage>
        <taxon>Eukaryota</taxon>
        <taxon>Fungi</taxon>
        <taxon>Dikarya</taxon>
        <taxon>Basidiomycota</taxon>
        <taxon>Pucciniomycotina</taxon>
        <taxon>Pucciniomycetes</taxon>
        <taxon>Pucciniales</taxon>
        <taxon>Phakopsoraceae</taxon>
        <taxon>Phakopsora</taxon>
    </lineage>
</organism>
<keyword evidence="5" id="KW-0863">Zinc-finger</keyword>
<keyword evidence="4" id="KW-0677">Repeat</keyword>
<dbReference type="CDD" id="cd20353">
    <property type="entry name" value="Rcat_RBR_RNF216"/>
    <property type="match status" value="1"/>
</dbReference>
<feature type="coiled-coil region" evidence="8">
    <location>
        <begin position="2"/>
        <end position="32"/>
    </location>
</feature>
<accession>A0AAV0AGB2</accession>
<dbReference type="CDD" id="cd20339">
    <property type="entry name" value="BRcat_RBR_RNF216"/>
    <property type="match status" value="1"/>
</dbReference>
<dbReference type="SMART" id="SM00647">
    <property type="entry name" value="IBR"/>
    <property type="match status" value="2"/>
</dbReference>
<sequence>EYQWIKKNARRLNELREEKEREDLLEEQERLNGALIECQCCFDEFTFTKILQCPEGHLFCHGCVRRNADVQIGDGKSIIACMDKSGCDSRFSYAELRKILSRQVLKKLDEIEMENSMDSAQIEGLEKCPFCPFAIIFESSDDKILRCSNEGCKKVSCRLCKMIDHSPKTCEEAKKDESDKSYHLVAEAMTSALIRNCPKCKKGFIKETGCNRITCPKCATVSCYICQKVIGGYTHFSNKANNIQVTSTGSKAMCPLWDDTGNRHYDEISKAHREA</sequence>
<evidence type="ECO:0000256" key="7">
    <source>
        <dbReference type="ARBA" id="ARBA00022833"/>
    </source>
</evidence>
<evidence type="ECO:0000256" key="6">
    <source>
        <dbReference type="ARBA" id="ARBA00022786"/>
    </source>
</evidence>
<evidence type="ECO:0000256" key="8">
    <source>
        <dbReference type="SAM" id="Coils"/>
    </source>
</evidence>
<evidence type="ECO:0000313" key="11">
    <source>
        <dbReference type="Proteomes" id="UP001153365"/>
    </source>
</evidence>
<dbReference type="InterPro" id="IPR047544">
    <property type="entry name" value="RING-HC_RBR_RNF216"/>
</dbReference>
<dbReference type="SMART" id="SM00184">
    <property type="entry name" value="RING"/>
    <property type="match status" value="2"/>
</dbReference>
<keyword evidence="7" id="KW-0862">Zinc</keyword>
<dbReference type="InterPro" id="IPR047546">
    <property type="entry name" value="Rcat_RBR_RNF216"/>
</dbReference>
<dbReference type="GO" id="GO:0016740">
    <property type="term" value="F:transferase activity"/>
    <property type="evidence" value="ECO:0007669"/>
    <property type="project" value="UniProtKB-KW"/>
</dbReference>
<dbReference type="Pfam" id="PF26191">
    <property type="entry name" value="RING-HC_RBR_RNF216"/>
    <property type="match status" value="1"/>
</dbReference>
<feature type="non-terminal residue" evidence="10">
    <location>
        <position position="275"/>
    </location>
</feature>
<dbReference type="Proteomes" id="UP001153365">
    <property type="component" value="Unassembled WGS sequence"/>
</dbReference>
<dbReference type="PANTHER" id="PTHR22770">
    <property type="entry name" value="UBIQUITIN CONJUGATING ENZYME 7 INTERACTING PROTEIN-RELATED"/>
    <property type="match status" value="1"/>
</dbReference>
<keyword evidence="11" id="KW-1185">Reference proteome</keyword>
<keyword evidence="6" id="KW-0833">Ubl conjugation pathway</keyword>
<keyword evidence="3" id="KW-0479">Metal-binding</keyword>
<dbReference type="InterPro" id="IPR001841">
    <property type="entry name" value="Znf_RING"/>
</dbReference>
<dbReference type="InterPro" id="IPR044066">
    <property type="entry name" value="TRIAD_supradom"/>
</dbReference>
<evidence type="ECO:0000256" key="3">
    <source>
        <dbReference type="ARBA" id="ARBA00022723"/>
    </source>
</evidence>
<evidence type="ECO:0000256" key="2">
    <source>
        <dbReference type="ARBA" id="ARBA00022679"/>
    </source>
</evidence>
<dbReference type="CDD" id="cd16630">
    <property type="entry name" value="RING-HC_RBR_RNF216"/>
    <property type="match status" value="1"/>
</dbReference>
<reference evidence="10" key="1">
    <citation type="submission" date="2022-06" db="EMBL/GenBank/DDBJ databases">
        <authorList>
            <consortium name="SYNGENTA / RWTH Aachen University"/>
        </authorList>
    </citation>
    <scope>NUCLEOTIDE SEQUENCE</scope>
</reference>
<evidence type="ECO:0000313" key="10">
    <source>
        <dbReference type="EMBL" id="CAH7666164.1"/>
    </source>
</evidence>
<comment type="caution">
    <text evidence="10">The sequence shown here is derived from an EMBL/GenBank/DDBJ whole genome shotgun (WGS) entry which is preliminary data.</text>
</comment>
<dbReference type="InterPro" id="IPR051628">
    <property type="entry name" value="LUBAC_E3_Ligases"/>
</dbReference>
<dbReference type="InterPro" id="IPR047545">
    <property type="entry name" value="BRcat_RBR_RNF216"/>
</dbReference>
<protein>
    <submittedName>
        <fullName evidence="10">Expressed protein</fullName>
    </submittedName>
</protein>
<dbReference type="InterPro" id="IPR013083">
    <property type="entry name" value="Znf_RING/FYVE/PHD"/>
</dbReference>
<evidence type="ECO:0000256" key="4">
    <source>
        <dbReference type="ARBA" id="ARBA00022737"/>
    </source>
</evidence>
<feature type="domain" description="RING-type" evidence="9">
    <location>
        <begin position="34"/>
        <end position="246"/>
    </location>
</feature>
<dbReference type="Gene3D" id="1.20.120.1750">
    <property type="match status" value="1"/>
</dbReference>
<evidence type="ECO:0000259" key="9">
    <source>
        <dbReference type="PROSITE" id="PS51873"/>
    </source>
</evidence>
<gene>
    <name evidence="10" type="ORF">PPACK8108_LOCUS501</name>
</gene>
<keyword evidence="8" id="KW-0175">Coiled coil</keyword>
<dbReference type="Gene3D" id="3.30.40.10">
    <property type="entry name" value="Zinc/RING finger domain, C3HC4 (zinc finger)"/>
    <property type="match status" value="1"/>
</dbReference>
<feature type="non-terminal residue" evidence="10">
    <location>
        <position position="1"/>
    </location>
</feature>
<evidence type="ECO:0000256" key="1">
    <source>
        <dbReference type="ARBA" id="ARBA00004906"/>
    </source>
</evidence>
<name>A0AAV0AGB2_PHAPC</name>
<dbReference type="AlphaFoldDB" id="A0AAV0AGB2"/>
<dbReference type="SUPFAM" id="SSF57850">
    <property type="entry name" value="RING/U-box"/>
    <property type="match status" value="3"/>
</dbReference>
<keyword evidence="2" id="KW-0808">Transferase</keyword>
<dbReference type="PROSITE" id="PS51873">
    <property type="entry name" value="TRIAD"/>
    <property type="match status" value="1"/>
</dbReference>
<dbReference type="Pfam" id="PF26200">
    <property type="entry name" value="Rcat_RNF216"/>
    <property type="match status" value="1"/>
</dbReference>
<evidence type="ECO:0000256" key="5">
    <source>
        <dbReference type="ARBA" id="ARBA00022771"/>
    </source>
</evidence>
<comment type="pathway">
    <text evidence="1">Protein modification; protein ubiquitination.</text>
</comment>
<dbReference type="PANTHER" id="PTHR22770:SF47">
    <property type="entry name" value="E3 UBIQUITIN-PROTEIN LIGASE RNF216"/>
    <property type="match status" value="1"/>
</dbReference>
<proteinExistence type="predicted"/>
<dbReference type="InterPro" id="IPR002867">
    <property type="entry name" value="IBR_dom"/>
</dbReference>
<dbReference type="EMBL" id="CALTRL010000066">
    <property type="protein sequence ID" value="CAH7666164.1"/>
    <property type="molecule type" value="Genomic_DNA"/>
</dbReference>
<dbReference type="GO" id="GO:0008270">
    <property type="term" value="F:zinc ion binding"/>
    <property type="evidence" value="ECO:0007669"/>
    <property type="project" value="UniProtKB-KW"/>
</dbReference>